<comment type="caution">
    <text evidence="1">The sequence shown here is derived from an EMBL/GenBank/DDBJ whole genome shotgun (WGS) entry which is preliminary data.</text>
</comment>
<dbReference type="EMBL" id="FCOJ02000034">
    <property type="protein sequence ID" value="SAK72259.1"/>
    <property type="molecule type" value="Genomic_DNA"/>
</dbReference>
<evidence type="ECO:0000313" key="2">
    <source>
        <dbReference type="Proteomes" id="UP000054596"/>
    </source>
</evidence>
<sequence>MLVHREQVVELFDCRFFNCRRAGHGGVGNQYVEAAADDHARPLREQMSTLRSVRVGSNLLGRASCLLRYCHACIGTLNRWLFALGTFLLLRNPRSPSRGMRTVGLPLRRDRASHPHSQLQLQLQLQESSFCCPMAAQFPCANLARHRTRAQHNLEEASARSLPHRFLQHAVELNAVRGCLRQTHLSFKIIRMSSF</sequence>
<gene>
    <name evidence="1" type="ORF">AWB82_04418</name>
</gene>
<dbReference type="RefSeq" id="WP_159462613.1">
    <property type="nucleotide sequence ID" value="NZ_FCOJ02000034.1"/>
</dbReference>
<evidence type="ECO:0000313" key="1">
    <source>
        <dbReference type="EMBL" id="SAK72259.1"/>
    </source>
</evidence>
<protein>
    <submittedName>
        <fullName evidence="1">Uncharacterized protein</fullName>
    </submittedName>
</protein>
<dbReference type="AlphaFoldDB" id="A0A158BQ78"/>
<accession>A0A158BQ78</accession>
<organism evidence="1 2">
    <name type="scientific">Caballeronia glebae</name>
    <dbReference type="NCBI Taxonomy" id="1777143"/>
    <lineage>
        <taxon>Bacteria</taxon>
        <taxon>Pseudomonadati</taxon>
        <taxon>Pseudomonadota</taxon>
        <taxon>Betaproteobacteria</taxon>
        <taxon>Burkholderiales</taxon>
        <taxon>Burkholderiaceae</taxon>
        <taxon>Caballeronia</taxon>
    </lineage>
</organism>
<dbReference type="Proteomes" id="UP000054596">
    <property type="component" value="Unassembled WGS sequence"/>
</dbReference>
<dbReference type="STRING" id="1777143.AWB82_04418"/>
<keyword evidence="2" id="KW-1185">Reference proteome</keyword>
<reference evidence="1" key="1">
    <citation type="submission" date="2016-01" db="EMBL/GenBank/DDBJ databases">
        <authorList>
            <person name="Peeters C."/>
        </authorList>
    </citation>
    <scope>NUCLEOTIDE SEQUENCE [LARGE SCALE GENOMIC DNA]</scope>
    <source>
        <strain evidence="1">LMG 29325</strain>
    </source>
</reference>
<name>A0A158BQ78_9BURK</name>
<proteinExistence type="predicted"/>